<keyword evidence="6" id="KW-1185">Reference proteome</keyword>
<dbReference type="InterPro" id="IPR036390">
    <property type="entry name" value="WH_DNA-bd_sf"/>
</dbReference>
<proteinExistence type="predicted"/>
<dbReference type="InterPro" id="IPR001766">
    <property type="entry name" value="Fork_head_dom"/>
</dbReference>
<dbReference type="InterPro" id="IPR036388">
    <property type="entry name" value="WH-like_DNA-bd_sf"/>
</dbReference>
<dbReference type="EMBL" id="JAUCMV010000001">
    <property type="protein sequence ID" value="KAK0422814.1"/>
    <property type="molecule type" value="Genomic_DNA"/>
</dbReference>
<evidence type="ECO:0000256" key="2">
    <source>
        <dbReference type="PROSITE-ProRule" id="PRU00089"/>
    </source>
</evidence>
<evidence type="ECO:0000256" key="3">
    <source>
        <dbReference type="SAM" id="MobiDB-lite"/>
    </source>
</evidence>
<dbReference type="AlphaFoldDB" id="A0AA39IGS0"/>
<dbReference type="GO" id="GO:0005634">
    <property type="term" value="C:nucleus"/>
    <property type="evidence" value="ECO:0007669"/>
    <property type="project" value="UniProtKB-SubCell"/>
</dbReference>
<dbReference type="GO" id="GO:0043565">
    <property type="term" value="F:sequence-specific DNA binding"/>
    <property type="evidence" value="ECO:0007669"/>
    <property type="project" value="InterPro"/>
</dbReference>
<gene>
    <name evidence="5" type="ORF">QR680_007802</name>
</gene>
<evidence type="ECO:0000256" key="1">
    <source>
        <dbReference type="ARBA" id="ARBA00023125"/>
    </source>
</evidence>
<reference evidence="5" key="1">
    <citation type="submission" date="2023-06" db="EMBL/GenBank/DDBJ databases">
        <title>Genomic analysis of the entomopathogenic nematode Steinernema hermaphroditum.</title>
        <authorList>
            <person name="Schwarz E.M."/>
            <person name="Heppert J.K."/>
            <person name="Baniya A."/>
            <person name="Schwartz H.T."/>
            <person name="Tan C.-H."/>
            <person name="Antoshechkin I."/>
            <person name="Sternberg P.W."/>
            <person name="Goodrich-Blair H."/>
            <person name="Dillman A.R."/>
        </authorList>
    </citation>
    <scope>NUCLEOTIDE SEQUENCE</scope>
    <source>
        <strain evidence="5">PS9179</strain>
        <tissue evidence="5">Whole animal</tissue>
    </source>
</reference>
<comment type="subcellular location">
    <subcellularLocation>
        <location evidence="2">Nucleus</location>
    </subcellularLocation>
</comment>
<protein>
    <recommendedName>
        <fullName evidence="4">Fork-head domain-containing protein</fullName>
    </recommendedName>
</protein>
<keyword evidence="1 2" id="KW-0238">DNA-binding</keyword>
<dbReference type="SMART" id="SM00339">
    <property type="entry name" value="FH"/>
    <property type="match status" value="1"/>
</dbReference>
<evidence type="ECO:0000313" key="5">
    <source>
        <dbReference type="EMBL" id="KAK0422814.1"/>
    </source>
</evidence>
<organism evidence="5 6">
    <name type="scientific">Steinernema hermaphroditum</name>
    <dbReference type="NCBI Taxonomy" id="289476"/>
    <lineage>
        <taxon>Eukaryota</taxon>
        <taxon>Metazoa</taxon>
        <taxon>Ecdysozoa</taxon>
        <taxon>Nematoda</taxon>
        <taxon>Chromadorea</taxon>
        <taxon>Rhabditida</taxon>
        <taxon>Tylenchina</taxon>
        <taxon>Panagrolaimomorpha</taxon>
        <taxon>Strongyloidoidea</taxon>
        <taxon>Steinernematidae</taxon>
        <taxon>Steinernema</taxon>
    </lineage>
</organism>
<accession>A0AA39IGS0</accession>
<dbReference type="GO" id="GO:0003700">
    <property type="term" value="F:DNA-binding transcription factor activity"/>
    <property type="evidence" value="ECO:0007669"/>
    <property type="project" value="InterPro"/>
</dbReference>
<evidence type="ECO:0000259" key="4">
    <source>
        <dbReference type="PROSITE" id="PS50039"/>
    </source>
</evidence>
<sequence length="263" mass="30444">MEDDPPSRQNQYGLSYPAMIIVAIRNSDCAVPNDFCNRALNVRDIYTFLKAHVAPFQQMSEPEWNQAERVLRHSLSQTRHLQRIRFDDQGRSEIIPSKAAADKGCMWTIHPFQNESSTDTLAKIRKTLKEERVRRFRNFLVNGDLLEQIVDGRWGWRDPYGNPLRPSEAAARLSRNVVPASRAPSYASMPPSPIVSSRQRLQSAYRAQPSELPSLATQYPSVPYNPYQQAVYLPPQMFFYQPQQVYYEEDDDEGFEDGENYYE</sequence>
<keyword evidence="2" id="KW-0539">Nucleus</keyword>
<evidence type="ECO:0000313" key="6">
    <source>
        <dbReference type="Proteomes" id="UP001175271"/>
    </source>
</evidence>
<feature type="DNA-binding region" description="Fork-head" evidence="2">
    <location>
        <begin position="11"/>
        <end position="138"/>
    </location>
</feature>
<name>A0AA39IGS0_9BILA</name>
<dbReference type="SUPFAM" id="SSF46785">
    <property type="entry name" value="Winged helix' DNA-binding domain"/>
    <property type="match status" value="1"/>
</dbReference>
<dbReference type="Proteomes" id="UP001175271">
    <property type="component" value="Unassembled WGS sequence"/>
</dbReference>
<dbReference type="Pfam" id="PF00250">
    <property type="entry name" value="Forkhead"/>
    <property type="match status" value="1"/>
</dbReference>
<feature type="region of interest" description="Disordered" evidence="3">
    <location>
        <begin position="181"/>
        <end position="200"/>
    </location>
</feature>
<comment type="caution">
    <text evidence="5">The sequence shown here is derived from an EMBL/GenBank/DDBJ whole genome shotgun (WGS) entry which is preliminary data.</text>
</comment>
<dbReference type="Gene3D" id="1.10.10.10">
    <property type="entry name" value="Winged helix-like DNA-binding domain superfamily/Winged helix DNA-binding domain"/>
    <property type="match status" value="1"/>
</dbReference>
<feature type="domain" description="Fork-head" evidence="4">
    <location>
        <begin position="11"/>
        <end position="138"/>
    </location>
</feature>
<dbReference type="PROSITE" id="PS50039">
    <property type="entry name" value="FORK_HEAD_3"/>
    <property type="match status" value="1"/>
</dbReference>